<feature type="transmembrane region" description="Helical" evidence="6">
    <location>
        <begin position="381"/>
        <end position="399"/>
    </location>
</feature>
<evidence type="ECO:0000313" key="9">
    <source>
        <dbReference type="Proteomes" id="UP000183995"/>
    </source>
</evidence>
<feature type="transmembrane region" description="Helical" evidence="6">
    <location>
        <begin position="284"/>
        <end position="303"/>
    </location>
</feature>
<reference evidence="8 9" key="1">
    <citation type="submission" date="2016-11" db="EMBL/GenBank/DDBJ databases">
        <authorList>
            <person name="Jaros S."/>
            <person name="Januszkiewicz K."/>
            <person name="Wedrychowicz H."/>
        </authorList>
    </citation>
    <scope>NUCLEOTIDE SEQUENCE [LARGE SCALE GENOMIC DNA]</scope>
    <source>
        <strain evidence="8 9">DSM 10068</strain>
    </source>
</reference>
<dbReference type="InterPro" id="IPR020846">
    <property type="entry name" value="MFS_dom"/>
</dbReference>
<dbReference type="RefSeq" id="WP_073077559.1">
    <property type="nucleotide sequence ID" value="NZ_FQXV01000004.1"/>
</dbReference>
<organism evidence="8 9">
    <name type="scientific">Sporobacter termitidis DSM 10068</name>
    <dbReference type="NCBI Taxonomy" id="1123282"/>
    <lineage>
        <taxon>Bacteria</taxon>
        <taxon>Bacillati</taxon>
        <taxon>Bacillota</taxon>
        <taxon>Clostridia</taxon>
        <taxon>Eubacteriales</taxon>
        <taxon>Oscillospiraceae</taxon>
        <taxon>Sporobacter</taxon>
    </lineage>
</organism>
<feature type="transmembrane region" description="Helical" evidence="6">
    <location>
        <begin position="177"/>
        <end position="200"/>
    </location>
</feature>
<evidence type="ECO:0000256" key="3">
    <source>
        <dbReference type="ARBA" id="ARBA00022692"/>
    </source>
</evidence>
<dbReference type="EMBL" id="FQXV01000004">
    <property type="protein sequence ID" value="SHH95138.1"/>
    <property type="molecule type" value="Genomic_DNA"/>
</dbReference>
<evidence type="ECO:0000256" key="6">
    <source>
        <dbReference type="SAM" id="Phobius"/>
    </source>
</evidence>
<feature type="transmembrane region" description="Helical" evidence="6">
    <location>
        <begin position="221"/>
        <end position="242"/>
    </location>
</feature>
<feature type="transmembrane region" description="Helical" evidence="6">
    <location>
        <begin position="52"/>
        <end position="72"/>
    </location>
</feature>
<name>A0A1M5X6D6_9FIRM</name>
<dbReference type="InterPro" id="IPR052714">
    <property type="entry name" value="MFS_Exporter"/>
</dbReference>
<evidence type="ECO:0000256" key="1">
    <source>
        <dbReference type="ARBA" id="ARBA00004651"/>
    </source>
</evidence>
<feature type="transmembrane region" description="Helical" evidence="6">
    <location>
        <begin position="84"/>
        <end position="102"/>
    </location>
</feature>
<evidence type="ECO:0000313" key="8">
    <source>
        <dbReference type="EMBL" id="SHH95138.1"/>
    </source>
</evidence>
<proteinExistence type="predicted"/>
<dbReference type="STRING" id="1123282.SAMN02745823_01630"/>
<dbReference type="Proteomes" id="UP000183995">
    <property type="component" value="Unassembled WGS sequence"/>
</dbReference>
<feature type="transmembrane region" description="Helical" evidence="6">
    <location>
        <begin position="350"/>
        <end position="369"/>
    </location>
</feature>
<feature type="transmembrane region" description="Helical" evidence="6">
    <location>
        <begin position="254"/>
        <end position="272"/>
    </location>
</feature>
<dbReference type="SUPFAM" id="SSF103473">
    <property type="entry name" value="MFS general substrate transporter"/>
    <property type="match status" value="1"/>
</dbReference>
<keyword evidence="4 6" id="KW-1133">Transmembrane helix</keyword>
<feature type="transmembrane region" description="Helical" evidence="6">
    <location>
        <begin position="20"/>
        <end position="46"/>
    </location>
</feature>
<dbReference type="PANTHER" id="PTHR23531">
    <property type="entry name" value="QUINOLENE RESISTANCE PROTEIN NORA"/>
    <property type="match status" value="1"/>
</dbReference>
<dbReference type="GO" id="GO:0022857">
    <property type="term" value="F:transmembrane transporter activity"/>
    <property type="evidence" value="ECO:0007669"/>
    <property type="project" value="InterPro"/>
</dbReference>
<keyword evidence="9" id="KW-1185">Reference proteome</keyword>
<protein>
    <submittedName>
        <fullName evidence="8">Predicted arabinose efflux permease, MFS family</fullName>
    </submittedName>
</protein>
<keyword evidence="5 6" id="KW-0472">Membrane</keyword>
<dbReference type="InterPro" id="IPR011701">
    <property type="entry name" value="MFS"/>
</dbReference>
<evidence type="ECO:0000259" key="7">
    <source>
        <dbReference type="PROSITE" id="PS50850"/>
    </source>
</evidence>
<dbReference type="GO" id="GO:0005886">
    <property type="term" value="C:plasma membrane"/>
    <property type="evidence" value="ECO:0007669"/>
    <property type="project" value="UniProtKB-SubCell"/>
</dbReference>
<accession>A0A1M5X6D6</accession>
<dbReference type="InterPro" id="IPR036259">
    <property type="entry name" value="MFS_trans_sf"/>
</dbReference>
<evidence type="ECO:0000256" key="4">
    <source>
        <dbReference type="ARBA" id="ARBA00022989"/>
    </source>
</evidence>
<feature type="transmembrane region" description="Helical" evidence="6">
    <location>
        <begin position="143"/>
        <end position="165"/>
    </location>
</feature>
<comment type="subcellular location">
    <subcellularLocation>
        <location evidence="1">Cell membrane</location>
        <topology evidence="1">Multi-pass membrane protein</topology>
    </subcellularLocation>
</comment>
<evidence type="ECO:0000256" key="5">
    <source>
        <dbReference type="ARBA" id="ARBA00023136"/>
    </source>
</evidence>
<feature type="domain" description="Major facilitator superfamily (MFS) profile" evidence="7">
    <location>
        <begin position="1"/>
        <end position="403"/>
    </location>
</feature>
<gene>
    <name evidence="8" type="ORF">SAMN02745823_01630</name>
</gene>
<dbReference type="Pfam" id="PF07690">
    <property type="entry name" value="MFS_1"/>
    <property type="match status" value="1"/>
</dbReference>
<evidence type="ECO:0000256" key="2">
    <source>
        <dbReference type="ARBA" id="ARBA00022448"/>
    </source>
</evidence>
<dbReference type="PANTHER" id="PTHR23531:SF1">
    <property type="entry name" value="QUINOLENE RESISTANCE PROTEIN NORA"/>
    <property type="match status" value="1"/>
</dbReference>
<keyword evidence="2" id="KW-0813">Transport</keyword>
<dbReference type="PROSITE" id="PS50850">
    <property type="entry name" value="MFS"/>
    <property type="match status" value="1"/>
</dbReference>
<sequence>MDPAVVLKPAKVTIWNRNFICAVLANLFLCVAHFSVNTLVATYATFLGAAPVIMGLLTGMFFAVALAIRPVSGPMITKIDKRKLMIFIYALGGVVNIGYALFHSIPAFVVFRFLNGVQYSFVGSLIMTVAADSLPKEKMASGIGIFGIGGAIGTAFGPFIGTSLLNFGIKTLNNEDFGFTLVFLFAAVVLSLAVIPSVMLRPDAKTKEDVASTGVWYKNIITVYAVPVTVVMFFVIMSYALYNSYIVNFADEQGIGNVSVFYLVMAGTLIFSRPLSGLLTDKLGVAKVILPGMALFAVSFLIVGFSKTLGMALVGAVVAAIGVGATQPPLQAMCIQTEVPLKRSVASNTIYVGMDVGLFLGPLLGSVVYKHTSFAFMFKSAIVPVVLAFVSFIIILPMYNKRVRALEAAEKEK</sequence>
<keyword evidence="3 6" id="KW-0812">Transmembrane</keyword>
<dbReference type="AlphaFoldDB" id="A0A1M5X6D6"/>
<dbReference type="Gene3D" id="1.20.1250.20">
    <property type="entry name" value="MFS general substrate transporter like domains"/>
    <property type="match status" value="2"/>
</dbReference>